<keyword evidence="2" id="KW-0472">Membrane</keyword>
<keyword evidence="2" id="KW-0812">Transmembrane</keyword>
<evidence type="ECO:0000256" key="2">
    <source>
        <dbReference type="SAM" id="Phobius"/>
    </source>
</evidence>
<sequence length="633" mass="66679">MDGSNHQFERFELVKRAKHHATAAAVSTTPGRAGVADTRSHRHPAALTPPHRTVDTSVDLASYGFSFANVGVYTPLYSGVHHTSMSAGKAAASTATPASAGATSSPTLAAVTADPAASSSSAANGGVIANATGANSTSLAAQSGLHGTTLYAVIAGAGAAGLILISLLTWCCCRRAKKRSSAAAWKKLNEGYSTSTPSTPVRAAAAAAGRPRGSPTGSEALLDEKHDWHETQDEHAGTHYSPTKPRARAEPALGQSGGRFNETWDVNQEQFHMRQTNAQSVFGPYGAEHSFGQPDVASHGPGHMSMATSMHSLPADHVIGFSDYPEMPIPVPPQALDRRNEDARASGGGPPGSASNLSVYSADEAGQRMSTRVGDQRLENRLMLAAAGRSTLPTIVQSRPETVVDYSDAYGGELDEFVEEEWGELFCIPSMRVCLITDAWLGRIDEVHRPQSNASPLNPSASVPSRGPPLTTRREPKEQGARVDSKPLRDLEETFASLATRNNSIKRANAPPALAPSSSTEPAAVGAASQHNLNVRSTAEQRLISEMGLPSPALSSLSEAPPSFNTPSFAAPNWMVIPAIVEPNGFMPLAQQNMSNDQRYRSATESIYGCYDDENTTAQLKGLPSKSSSADVI</sequence>
<organism evidence="3 4">
    <name type="scientific">Microbotryum intermedium</name>
    <dbReference type="NCBI Taxonomy" id="269621"/>
    <lineage>
        <taxon>Eukaryota</taxon>
        <taxon>Fungi</taxon>
        <taxon>Dikarya</taxon>
        <taxon>Basidiomycota</taxon>
        <taxon>Pucciniomycotina</taxon>
        <taxon>Microbotryomycetes</taxon>
        <taxon>Microbotryales</taxon>
        <taxon>Microbotryaceae</taxon>
        <taxon>Microbotryum</taxon>
    </lineage>
</organism>
<reference evidence="4" key="1">
    <citation type="submission" date="2016-09" db="EMBL/GenBank/DDBJ databases">
        <authorList>
            <person name="Jeantristanb JTB J.-T."/>
            <person name="Ricardo R."/>
        </authorList>
    </citation>
    <scope>NUCLEOTIDE SEQUENCE [LARGE SCALE GENOMIC DNA]</scope>
</reference>
<keyword evidence="4" id="KW-1185">Reference proteome</keyword>
<gene>
    <name evidence="3" type="ORF">BQ2448_2044</name>
</gene>
<feature type="compositionally biased region" description="Polar residues" evidence="1">
    <location>
        <begin position="450"/>
        <end position="463"/>
    </location>
</feature>
<dbReference type="OrthoDB" id="2537412at2759"/>
<feature type="region of interest" description="Disordered" evidence="1">
    <location>
        <begin position="21"/>
        <end position="52"/>
    </location>
</feature>
<evidence type="ECO:0000313" key="3">
    <source>
        <dbReference type="EMBL" id="SCV69024.1"/>
    </source>
</evidence>
<dbReference type="AlphaFoldDB" id="A0A238FAV8"/>
<feature type="region of interest" description="Disordered" evidence="1">
    <location>
        <begin position="330"/>
        <end position="361"/>
    </location>
</feature>
<protein>
    <submittedName>
        <fullName evidence="3">BQ2448_2044 protein</fullName>
    </submittedName>
</protein>
<proteinExistence type="predicted"/>
<feature type="region of interest" description="Disordered" evidence="1">
    <location>
        <begin position="190"/>
        <end position="257"/>
    </location>
</feature>
<evidence type="ECO:0000256" key="1">
    <source>
        <dbReference type="SAM" id="MobiDB-lite"/>
    </source>
</evidence>
<feature type="compositionally biased region" description="Low complexity" evidence="1">
    <location>
        <begin position="508"/>
        <end position="524"/>
    </location>
</feature>
<feature type="region of interest" description="Disordered" evidence="1">
    <location>
        <begin position="450"/>
        <end position="532"/>
    </location>
</feature>
<feature type="transmembrane region" description="Helical" evidence="2">
    <location>
        <begin position="150"/>
        <end position="170"/>
    </location>
</feature>
<feature type="compositionally biased region" description="Basic and acidic residues" evidence="1">
    <location>
        <begin position="222"/>
        <end position="237"/>
    </location>
</feature>
<name>A0A238FAV8_9BASI</name>
<accession>A0A238FAV8</accession>
<keyword evidence="2" id="KW-1133">Transmembrane helix</keyword>
<feature type="compositionally biased region" description="Polar residues" evidence="1">
    <location>
        <begin position="497"/>
        <end position="506"/>
    </location>
</feature>
<evidence type="ECO:0000313" key="4">
    <source>
        <dbReference type="Proteomes" id="UP000198372"/>
    </source>
</evidence>
<feature type="compositionally biased region" description="Basic and acidic residues" evidence="1">
    <location>
        <begin position="472"/>
        <end position="492"/>
    </location>
</feature>
<feature type="compositionally biased region" description="Low complexity" evidence="1">
    <location>
        <begin position="193"/>
        <end position="217"/>
    </location>
</feature>
<dbReference type="EMBL" id="FMSP01000004">
    <property type="protein sequence ID" value="SCV69024.1"/>
    <property type="molecule type" value="Genomic_DNA"/>
</dbReference>
<dbReference type="Proteomes" id="UP000198372">
    <property type="component" value="Unassembled WGS sequence"/>
</dbReference>